<keyword evidence="1" id="KW-0812">Transmembrane</keyword>
<evidence type="ECO:0000313" key="4">
    <source>
        <dbReference type="Proteomes" id="UP000075886"/>
    </source>
</evidence>
<feature type="transmembrane region" description="Helical" evidence="1">
    <location>
        <begin position="253"/>
        <end position="275"/>
    </location>
</feature>
<dbReference type="AlphaFoldDB" id="A0A182QEI1"/>
<evidence type="ECO:0000256" key="1">
    <source>
        <dbReference type="SAM" id="Phobius"/>
    </source>
</evidence>
<reference evidence="3" key="2">
    <citation type="submission" date="2020-05" db="UniProtKB">
        <authorList>
            <consortium name="EnsemblMetazoa"/>
        </authorList>
    </citation>
    <scope>IDENTIFICATION</scope>
    <source>
        <strain evidence="3">FAR1</strain>
    </source>
</reference>
<organism evidence="3 4">
    <name type="scientific">Anopheles farauti</name>
    <dbReference type="NCBI Taxonomy" id="69004"/>
    <lineage>
        <taxon>Eukaryota</taxon>
        <taxon>Metazoa</taxon>
        <taxon>Ecdysozoa</taxon>
        <taxon>Arthropoda</taxon>
        <taxon>Hexapoda</taxon>
        <taxon>Insecta</taxon>
        <taxon>Pterygota</taxon>
        <taxon>Neoptera</taxon>
        <taxon>Endopterygota</taxon>
        <taxon>Diptera</taxon>
        <taxon>Nematocera</taxon>
        <taxon>Culicoidea</taxon>
        <taxon>Culicidae</taxon>
        <taxon>Anophelinae</taxon>
        <taxon>Anopheles</taxon>
    </lineage>
</organism>
<reference evidence="4" key="1">
    <citation type="submission" date="2014-01" db="EMBL/GenBank/DDBJ databases">
        <title>The Genome Sequence of Anopheles farauti FAR1 (V2).</title>
        <authorList>
            <consortium name="The Broad Institute Genomics Platform"/>
            <person name="Neafsey D.E."/>
            <person name="Besansky N."/>
            <person name="Howell P."/>
            <person name="Walton C."/>
            <person name="Young S.K."/>
            <person name="Zeng Q."/>
            <person name="Gargeya S."/>
            <person name="Fitzgerald M."/>
            <person name="Haas B."/>
            <person name="Abouelleil A."/>
            <person name="Allen A.W."/>
            <person name="Alvarado L."/>
            <person name="Arachchi H.M."/>
            <person name="Berlin A.M."/>
            <person name="Chapman S.B."/>
            <person name="Gainer-Dewar J."/>
            <person name="Goldberg J."/>
            <person name="Griggs A."/>
            <person name="Gujja S."/>
            <person name="Hansen M."/>
            <person name="Howarth C."/>
            <person name="Imamovic A."/>
            <person name="Ireland A."/>
            <person name="Larimer J."/>
            <person name="McCowan C."/>
            <person name="Murphy C."/>
            <person name="Pearson M."/>
            <person name="Poon T.W."/>
            <person name="Priest M."/>
            <person name="Roberts A."/>
            <person name="Saif S."/>
            <person name="Shea T."/>
            <person name="Sisk P."/>
            <person name="Sykes S."/>
            <person name="Wortman J."/>
            <person name="Nusbaum C."/>
            <person name="Birren B."/>
        </authorList>
    </citation>
    <scope>NUCLEOTIDE SEQUENCE [LARGE SCALE GENOMIC DNA]</scope>
    <source>
        <strain evidence="4">FAR1</strain>
    </source>
</reference>
<dbReference type="VEuPathDB" id="VectorBase:AFAF008523"/>
<sequence length="284" mass="30677">MANLCGGVRSATLLIAAAIAIGVVSCESFHFPAFVAIEGVPRSSCGGWIIDKPLRPCVLTTDACVRGRAQPNSLRQLVVRYGSAEVTSRTASLAVDRLLIPTSGDERLVVLSTFGRVRRQPALLDPIEQHHNGTAILCWSRQTGTATLQKTLLFVAPNERRTVQELARSLLCFAAHEYLLEGALVLHNLTPRAMLTVPGNGTAACGTTPNVLELGDLVKPRELARLIDSPVLVEPAPPDNGFTFTDPNSPFGYIVYVIFLGYCILYTLLFFIFGLSQTSPSTNL</sequence>
<feature type="chain" id="PRO_5008132728" description="Peptidase S1 domain-containing protein" evidence="2">
    <location>
        <begin position="27"/>
        <end position="284"/>
    </location>
</feature>
<name>A0A182QEI1_9DIPT</name>
<protein>
    <recommendedName>
        <fullName evidence="5">Peptidase S1 domain-containing protein</fullName>
    </recommendedName>
</protein>
<keyword evidence="1" id="KW-0472">Membrane</keyword>
<feature type="signal peptide" evidence="2">
    <location>
        <begin position="1"/>
        <end position="26"/>
    </location>
</feature>
<proteinExistence type="predicted"/>
<accession>A0A182QEI1</accession>
<keyword evidence="4" id="KW-1185">Reference proteome</keyword>
<dbReference type="InterPro" id="IPR009003">
    <property type="entry name" value="Peptidase_S1_PA"/>
</dbReference>
<dbReference type="SUPFAM" id="SSF50494">
    <property type="entry name" value="Trypsin-like serine proteases"/>
    <property type="match status" value="1"/>
</dbReference>
<evidence type="ECO:0000313" key="3">
    <source>
        <dbReference type="EnsemblMetazoa" id="AFAF008523-PA"/>
    </source>
</evidence>
<keyword evidence="2" id="KW-0732">Signal</keyword>
<evidence type="ECO:0000256" key="2">
    <source>
        <dbReference type="SAM" id="SignalP"/>
    </source>
</evidence>
<evidence type="ECO:0008006" key="5">
    <source>
        <dbReference type="Google" id="ProtNLM"/>
    </source>
</evidence>
<dbReference type="Proteomes" id="UP000075886">
    <property type="component" value="Unassembled WGS sequence"/>
</dbReference>
<keyword evidence="1" id="KW-1133">Transmembrane helix</keyword>
<dbReference type="EnsemblMetazoa" id="AFAF008523-RA">
    <property type="protein sequence ID" value="AFAF008523-PA"/>
    <property type="gene ID" value="AFAF008523"/>
</dbReference>
<dbReference type="EMBL" id="AXCN02001053">
    <property type="status" value="NOT_ANNOTATED_CDS"/>
    <property type="molecule type" value="Genomic_DNA"/>
</dbReference>